<comment type="catalytic activity">
    <reaction evidence="16">
        <text>DNA(n) + a 2'-deoxyribonucleoside 5'-triphosphate = DNA(n+1) + diphosphate</text>
        <dbReference type="Rhea" id="RHEA:22508"/>
        <dbReference type="Rhea" id="RHEA-COMP:17339"/>
        <dbReference type="Rhea" id="RHEA-COMP:17340"/>
        <dbReference type="ChEBI" id="CHEBI:33019"/>
        <dbReference type="ChEBI" id="CHEBI:61560"/>
        <dbReference type="ChEBI" id="CHEBI:173112"/>
        <dbReference type="EC" id="2.7.7.7"/>
    </reaction>
</comment>
<keyword evidence="10" id="KW-0479">Metal-binding</keyword>
<protein>
    <recommendedName>
        <fullName evidence="4">DNA-directed DNA polymerase</fullName>
        <ecNumber evidence="4">2.7.7.7</ecNumber>
    </recommendedName>
</protein>
<dbReference type="PROSITE" id="PS50173">
    <property type="entry name" value="UMUC"/>
    <property type="match status" value="1"/>
</dbReference>
<gene>
    <name evidence="18" type="ORF">METZ01_LOCUS355696</name>
</gene>
<dbReference type="GO" id="GO:0042276">
    <property type="term" value="P:error-prone translesion synthesis"/>
    <property type="evidence" value="ECO:0007669"/>
    <property type="project" value="TreeGrafter"/>
</dbReference>
<dbReference type="Gene3D" id="3.30.70.270">
    <property type="match status" value="1"/>
</dbReference>
<dbReference type="Gene3D" id="3.40.1170.60">
    <property type="match status" value="1"/>
</dbReference>
<evidence type="ECO:0000256" key="1">
    <source>
        <dbReference type="ARBA" id="ARBA00001946"/>
    </source>
</evidence>
<evidence type="ECO:0000256" key="6">
    <source>
        <dbReference type="ARBA" id="ARBA00022490"/>
    </source>
</evidence>
<dbReference type="GO" id="GO:0003677">
    <property type="term" value="F:DNA binding"/>
    <property type="evidence" value="ECO:0007669"/>
    <property type="project" value="UniProtKB-KW"/>
</dbReference>
<dbReference type="EC" id="2.7.7.7" evidence="4"/>
<dbReference type="FunFam" id="3.40.1170.60:FF:000001">
    <property type="entry name" value="DNA polymerase IV"/>
    <property type="match status" value="1"/>
</dbReference>
<keyword evidence="9" id="KW-0235">DNA replication</keyword>
<evidence type="ECO:0000256" key="10">
    <source>
        <dbReference type="ARBA" id="ARBA00022723"/>
    </source>
</evidence>
<dbReference type="InterPro" id="IPR043128">
    <property type="entry name" value="Rev_trsase/Diguanyl_cyclase"/>
</dbReference>
<evidence type="ECO:0000256" key="2">
    <source>
        <dbReference type="ARBA" id="ARBA00004496"/>
    </source>
</evidence>
<dbReference type="InterPro" id="IPR001126">
    <property type="entry name" value="UmuC"/>
</dbReference>
<evidence type="ECO:0000256" key="3">
    <source>
        <dbReference type="ARBA" id="ARBA00010945"/>
    </source>
</evidence>
<comment type="cofactor">
    <cofactor evidence="1">
        <name>Mg(2+)</name>
        <dbReference type="ChEBI" id="CHEBI:18420"/>
    </cofactor>
</comment>
<evidence type="ECO:0000259" key="17">
    <source>
        <dbReference type="PROSITE" id="PS50173"/>
    </source>
</evidence>
<evidence type="ECO:0000256" key="9">
    <source>
        <dbReference type="ARBA" id="ARBA00022705"/>
    </source>
</evidence>
<keyword evidence="15" id="KW-0234">DNA repair</keyword>
<dbReference type="GO" id="GO:0046872">
    <property type="term" value="F:metal ion binding"/>
    <property type="evidence" value="ECO:0007669"/>
    <property type="project" value="UniProtKB-KW"/>
</dbReference>
<keyword evidence="5" id="KW-0515">Mutator protein</keyword>
<dbReference type="GO" id="GO:0009432">
    <property type="term" value="P:SOS response"/>
    <property type="evidence" value="ECO:0007669"/>
    <property type="project" value="TreeGrafter"/>
</dbReference>
<feature type="domain" description="UmuC" evidence="17">
    <location>
        <begin position="7"/>
        <end position="110"/>
    </location>
</feature>
<keyword evidence="8" id="KW-0548">Nucleotidyltransferase</keyword>
<evidence type="ECO:0000256" key="12">
    <source>
        <dbReference type="ARBA" id="ARBA00022842"/>
    </source>
</evidence>
<evidence type="ECO:0000256" key="14">
    <source>
        <dbReference type="ARBA" id="ARBA00023125"/>
    </source>
</evidence>
<evidence type="ECO:0000256" key="7">
    <source>
        <dbReference type="ARBA" id="ARBA00022679"/>
    </source>
</evidence>
<accession>A0A382RZU9</accession>
<keyword evidence="12" id="KW-0460">Magnesium</keyword>
<evidence type="ECO:0000313" key="18">
    <source>
        <dbReference type="EMBL" id="SVD02842.1"/>
    </source>
</evidence>
<evidence type="ECO:0000256" key="15">
    <source>
        <dbReference type="ARBA" id="ARBA00023204"/>
    </source>
</evidence>
<dbReference type="GO" id="GO:0006281">
    <property type="term" value="P:DNA repair"/>
    <property type="evidence" value="ECO:0007669"/>
    <property type="project" value="UniProtKB-KW"/>
</dbReference>
<dbReference type="Pfam" id="PF00817">
    <property type="entry name" value="IMS"/>
    <property type="match status" value="1"/>
</dbReference>
<comment type="subcellular location">
    <subcellularLocation>
        <location evidence="2">Cytoplasm</location>
    </subcellularLocation>
</comment>
<feature type="non-terminal residue" evidence="18">
    <location>
        <position position="110"/>
    </location>
</feature>
<evidence type="ECO:0000256" key="4">
    <source>
        <dbReference type="ARBA" id="ARBA00012417"/>
    </source>
</evidence>
<evidence type="ECO:0000256" key="5">
    <source>
        <dbReference type="ARBA" id="ARBA00022457"/>
    </source>
</evidence>
<dbReference type="SUPFAM" id="SSF56672">
    <property type="entry name" value="DNA/RNA polymerases"/>
    <property type="match status" value="1"/>
</dbReference>
<dbReference type="PANTHER" id="PTHR11076:SF33">
    <property type="entry name" value="DNA POLYMERASE KAPPA"/>
    <property type="match status" value="1"/>
</dbReference>
<dbReference type="GO" id="GO:0003887">
    <property type="term" value="F:DNA-directed DNA polymerase activity"/>
    <property type="evidence" value="ECO:0007669"/>
    <property type="project" value="UniProtKB-KW"/>
</dbReference>
<dbReference type="AlphaFoldDB" id="A0A382RZU9"/>
<keyword evidence="13" id="KW-0239">DNA-directed DNA polymerase</keyword>
<name>A0A382RZU9_9ZZZZ</name>
<reference evidence="18" key="1">
    <citation type="submission" date="2018-05" db="EMBL/GenBank/DDBJ databases">
        <authorList>
            <person name="Lanie J.A."/>
            <person name="Ng W.-L."/>
            <person name="Kazmierczak K.M."/>
            <person name="Andrzejewski T.M."/>
            <person name="Davidsen T.M."/>
            <person name="Wayne K.J."/>
            <person name="Tettelin H."/>
            <person name="Glass J.I."/>
            <person name="Rusch D."/>
            <person name="Podicherti R."/>
            <person name="Tsui H.-C.T."/>
            <person name="Winkler M.E."/>
        </authorList>
    </citation>
    <scope>NUCLEOTIDE SEQUENCE</scope>
</reference>
<dbReference type="GO" id="GO:0006260">
    <property type="term" value="P:DNA replication"/>
    <property type="evidence" value="ECO:0007669"/>
    <property type="project" value="UniProtKB-KW"/>
</dbReference>
<evidence type="ECO:0000256" key="11">
    <source>
        <dbReference type="ARBA" id="ARBA00022763"/>
    </source>
</evidence>
<dbReference type="PANTHER" id="PTHR11076">
    <property type="entry name" value="DNA REPAIR POLYMERASE UMUC / TRANSFERASE FAMILY MEMBER"/>
    <property type="match status" value="1"/>
</dbReference>
<evidence type="ECO:0000256" key="13">
    <source>
        <dbReference type="ARBA" id="ARBA00022932"/>
    </source>
</evidence>
<proteinExistence type="inferred from homology"/>
<keyword evidence="14" id="KW-0238">DNA-binding</keyword>
<organism evidence="18">
    <name type="scientific">marine metagenome</name>
    <dbReference type="NCBI Taxonomy" id="408172"/>
    <lineage>
        <taxon>unclassified sequences</taxon>
        <taxon>metagenomes</taxon>
        <taxon>ecological metagenomes</taxon>
    </lineage>
</organism>
<dbReference type="GO" id="GO:0005829">
    <property type="term" value="C:cytosol"/>
    <property type="evidence" value="ECO:0007669"/>
    <property type="project" value="TreeGrafter"/>
</dbReference>
<keyword evidence="6" id="KW-0963">Cytoplasm</keyword>
<comment type="similarity">
    <text evidence="3">Belongs to the DNA polymerase type-Y family.</text>
</comment>
<dbReference type="EMBL" id="UINC01125186">
    <property type="protein sequence ID" value="SVD02842.1"/>
    <property type="molecule type" value="Genomic_DNA"/>
</dbReference>
<evidence type="ECO:0000256" key="8">
    <source>
        <dbReference type="ARBA" id="ARBA00022695"/>
    </source>
</evidence>
<keyword evidence="11" id="KW-0227">DNA damage</keyword>
<dbReference type="InterPro" id="IPR043502">
    <property type="entry name" value="DNA/RNA_pol_sf"/>
</dbReference>
<keyword evidence="7" id="KW-0808">Transferase</keyword>
<sequence length="110" mass="12346">MDQLRNILHVDMDAFFVSVEEVFDPSLCGKPVVVGGDPNGRGVVAAASYTARQYGIHSAMPLARARRLCQSAIFLRASHRRYIEFSRRIFDILRGYSPLVEPMSLDEAFV</sequence>
<dbReference type="InterPro" id="IPR050116">
    <property type="entry name" value="DNA_polymerase-Y"/>
</dbReference>
<evidence type="ECO:0000256" key="16">
    <source>
        <dbReference type="ARBA" id="ARBA00049244"/>
    </source>
</evidence>